<name>A0ABP7SZ24_9BACT</name>
<feature type="transmembrane region" description="Helical" evidence="1">
    <location>
        <begin position="166"/>
        <end position="196"/>
    </location>
</feature>
<feature type="transmembrane region" description="Helical" evidence="1">
    <location>
        <begin position="378"/>
        <end position="398"/>
    </location>
</feature>
<protein>
    <recommendedName>
        <fullName evidence="4">Glycosyltransferase RgtA/B/C/D-like domain-containing protein</fullName>
    </recommendedName>
</protein>
<comment type="caution">
    <text evidence="2">The sequence shown here is derived from an EMBL/GenBank/DDBJ whole genome shotgun (WGS) entry which is preliminary data.</text>
</comment>
<feature type="transmembrane region" description="Helical" evidence="1">
    <location>
        <begin position="252"/>
        <end position="274"/>
    </location>
</feature>
<organism evidence="2 3">
    <name type="scientific">Hymenobacter fastidiosus</name>
    <dbReference type="NCBI Taxonomy" id="486264"/>
    <lineage>
        <taxon>Bacteria</taxon>
        <taxon>Pseudomonadati</taxon>
        <taxon>Bacteroidota</taxon>
        <taxon>Cytophagia</taxon>
        <taxon>Cytophagales</taxon>
        <taxon>Hymenobacteraceae</taxon>
        <taxon>Hymenobacter</taxon>
    </lineage>
</organism>
<evidence type="ECO:0000313" key="2">
    <source>
        <dbReference type="EMBL" id="GAA4018325.1"/>
    </source>
</evidence>
<dbReference type="EMBL" id="BAABDJ010000039">
    <property type="protein sequence ID" value="GAA4018325.1"/>
    <property type="molecule type" value="Genomic_DNA"/>
</dbReference>
<evidence type="ECO:0000256" key="1">
    <source>
        <dbReference type="SAM" id="Phobius"/>
    </source>
</evidence>
<evidence type="ECO:0000313" key="3">
    <source>
        <dbReference type="Proteomes" id="UP001500567"/>
    </source>
</evidence>
<feature type="transmembrane region" description="Helical" evidence="1">
    <location>
        <begin position="35"/>
        <end position="57"/>
    </location>
</feature>
<proteinExistence type="predicted"/>
<feature type="transmembrane region" description="Helical" evidence="1">
    <location>
        <begin position="345"/>
        <end position="366"/>
    </location>
</feature>
<accession>A0ABP7SZ24</accession>
<keyword evidence="1" id="KW-0812">Transmembrane</keyword>
<evidence type="ECO:0008006" key="4">
    <source>
        <dbReference type="Google" id="ProtNLM"/>
    </source>
</evidence>
<keyword evidence="1" id="KW-1133">Transmembrane helix</keyword>
<sequence length="452" mass="50397">MDFQDLFLTPIYLGLFYGIAFAIRGRFTNALTRRYFIPALSVKFLGAIALGIVYQFYYGGGDTYNYYAHTKIVYQAFSDSPMLGLKLVMANGEFDAATIKYTSQMYWYKASTEYFVVRVASLCGFLCFNTYSVIALMFALLSFSGMWAMFITFVRIAPIAYKKLAFSVFFLPSVFFWGSGLMKDSLCIGALGWVFYAFYHLTIEKRNLTIAAAMGALGVYVLVSTKVYILLSFMPPALLWTFNENNQRIRSAALRALLKPVFLVLGLAAGYLGATNLTAGDEKYDVEKIGERTKVNQQYLTSGTENGSSYNIGSFDGSLSALATVAPQAVVVSLFRPFPWEARSAIMILSALESMLMLYLTVSLFYKTGVLKTFRLIISKPILTFCFIFVIIFAIGVGTNSGNFGTLVRYKIPLMPFYLAALYIMQFQANSAKKLGRFASTEKRASMVARAA</sequence>
<feature type="transmembrane region" description="Helical" evidence="1">
    <location>
        <begin position="410"/>
        <end position="427"/>
    </location>
</feature>
<dbReference type="Proteomes" id="UP001500567">
    <property type="component" value="Unassembled WGS sequence"/>
</dbReference>
<reference evidence="3" key="1">
    <citation type="journal article" date="2019" name="Int. J. Syst. Evol. Microbiol.">
        <title>The Global Catalogue of Microorganisms (GCM) 10K type strain sequencing project: providing services to taxonomists for standard genome sequencing and annotation.</title>
        <authorList>
            <consortium name="The Broad Institute Genomics Platform"/>
            <consortium name="The Broad Institute Genome Sequencing Center for Infectious Disease"/>
            <person name="Wu L."/>
            <person name="Ma J."/>
        </authorList>
    </citation>
    <scope>NUCLEOTIDE SEQUENCE [LARGE SCALE GENOMIC DNA]</scope>
    <source>
        <strain evidence="3">JCM 17224</strain>
    </source>
</reference>
<feature type="transmembrane region" description="Helical" evidence="1">
    <location>
        <begin position="6"/>
        <end position="23"/>
    </location>
</feature>
<keyword evidence="1" id="KW-0472">Membrane</keyword>
<feature type="transmembrane region" description="Helical" evidence="1">
    <location>
        <begin position="208"/>
        <end position="231"/>
    </location>
</feature>
<gene>
    <name evidence="2" type="ORF">GCM10022408_35100</name>
</gene>
<keyword evidence="3" id="KW-1185">Reference proteome</keyword>